<comment type="caution">
    <text evidence="1">The sequence shown here is derived from an EMBL/GenBank/DDBJ whole genome shotgun (WGS) entry which is preliminary data.</text>
</comment>
<keyword evidence="2" id="KW-1185">Reference proteome</keyword>
<gene>
    <name evidence="1" type="ORF">DPMN_010205</name>
</gene>
<organism evidence="1 2">
    <name type="scientific">Dreissena polymorpha</name>
    <name type="common">Zebra mussel</name>
    <name type="synonym">Mytilus polymorpha</name>
    <dbReference type="NCBI Taxonomy" id="45954"/>
    <lineage>
        <taxon>Eukaryota</taxon>
        <taxon>Metazoa</taxon>
        <taxon>Spiralia</taxon>
        <taxon>Lophotrochozoa</taxon>
        <taxon>Mollusca</taxon>
        <taxon>Bivalvia</taxon>
        <taxon>Autobranchia</taxon>
        <taxon>Heteroconchia</taxon>
        <taxon>Euheterodonta</taxon>
        <taxon>Imparidentia</taxon>
        <taxon>Neoheterodontei</taxon>
        <taxon>Myida</taxon>
        <taxon>Dreissenoidea</taxon>
        <taxon>Dreissenidae</taxon>
        <taxon>Dreissena</taxon>
    </lineage>
</organism>
<accession>A0A9D4N2R6</accession>
<protein>
    <submittedName>
        <fullName evidence="1">Uncharacterized protein</fullName>
    </submittedName>
</protein>
<reference evidence="1" key="1">
    <citation type="journal article" date="2019" name="bioRxiv">
        <title>The Genome of the Zebra Mussel, Dreissena polymorpha: A Resource for Invasive Species Research.</title>
        <authorList>
            <person name="McCartney M.A."/>
            <person name="Auch B."/>
            <person name="Kono T."/>
            <person name="Mallez S."/>
            <person name="Zhang Y."/>
            <person name="Obille A."/>
            <person name="Becker A."/>
            <person name="Abrahante J.E."/>
            <person name="Garbe J."/>
            <person name="Badalamenti J.P."/>
            <person name="Herman A."/>
            <person name="Mangelson H."/>
            <person name="Liachko I."/>
            <person name="Sullivan S."/>
            <person name="Sone E.D."/>
            <person name="Koren S."/>
            <person name="Silverstein K.A.T."/>
            <person name="Beckman K.B."/>
            <person name="Gohl D.M."/>
        </authorList>
    </citation>
    <scope>NUCLEOTIDE SEQUENCE</scope>
    <source>
        <strain evidence="1">Duluth1</strain>
        <tissue evidence="1">Whole animal</tissue>
    </source>
</reference>
<proteinExistence type="predicted"/>
<name>A0A9D4N2R6_DREPO</name>
<dbReference type="EMBL" id="JAIWYP010000001">
    <property type="protein sequence ID" value="KAH3886204.1"/>
    <property type="molecule type" value="Genomic_DNA"/>
</dbReference>
<evidence type="ECO:0000313" key="2">
    <source>
        <dbReference type="Proteomes" id="UP000828390"/>
    </source>
</evidence>
<sequence length="93" mass="10294">MVNRTTNKIADMNGKKLEAYVLGAQKLSKDGTNNTEVYIRIAMATEAMVQTETAVDTLIRQVQALQDPHCLNDSVRLRNMDASCGHSKQNTVL</sequence>
<dbReference type="AlphaFoldDB" id="A0A9D4N2R6"/>
<evidence type="ECO:0000313" key="1">
    <source>
        <dbReference type="EMBL" id="KAH3886204.1"/>
    </source>
</evidence>
<reference evidence="1" key="2">
    <citation type="submission" date="2020-11" db="EMBL/GenBank/DDBJ databases">
        <authorList>
            <person name="McCartney M.A."/>
            <person name="Auch B."/>
            <person name="Kono T."/>
            <person name="Mallez S."/>
            <person name="Becker A."/>
            <person name="Gohl D.M."/>
            <person name="Silverstein K.A.T."/>
            <person name="Koren S."/>
            <person name="Bechman K.B."/>
            <person name="Herman A."/>
            <person name="Abrahante J.E."/>
            <person name="Garbe J."/>
        </authorList>
    </citation>
    <scope>NUCLEOTIDE SEQUENCE</scope>
    <source>
        <strain evidence="1">Duluth1</strain>
        <tissue evidence="1">Whole animal</tissue>
    </source>
</reference>
<dbReference type="Proteomes" id="UP000828390">
    <property type="component" value="Unassembled WGS sequence"/>
</dbReference>